<feature type="signal peptide" evidence="2">
    <location>
        <begin position="1"/>
        <end position="22"/>
    </location>
</feature>
<proteinExistence type="predicted"/>
<dbReference type="InterPro" id="IPR006059">
    <property type="entry name" value="SBP"/>
</dbReference>
<keyword evidence="2" id="KW-0732">Signal</keyword>
<sequence>MKKIGLGLLVSCFIAFSLTACGSGSPTGAASSAGTSGGNEASAGTNDGGSVQSTTQNDESASGGKKTIVFSMFFPDELFQEAKKNYEQLHPNIEIKLQTGYTDDSHMEADEEKFVKNTNTAMLAGKGPDLLQSGEYVNILPTDNYVKHHLLVDLGEWMDKDSTFRKEDYFGNILDNSRTGKGLYSMPLAFFLEGFAGDADAIAQTGIQINDKTWSWNDFINTANQLAAASKVYPSALVSGGPENLLADIALDNYSLFVDTESRKGNFESASFTGLMNQVKSMYDNHIVTTDPRSKAYFRTIHINSPWDYLVSLREYGENMKYYMKPHAQETTAGGYFRPYKSISMNANSKVKEEAWDFIKFLMSGEIETPSTKAGFPINKKSFANQIKQLKEEGTVKAYEEGPLQGMAIKVDQAKLNQLESLVGGATHQVEYKSAKVNDIIVNESKAFFAGQKSVDDVARLIQNKVTTYLNE</sequence>
<dbReference type="Proteomes" id="UP000036932">
    <property type="component" value="Unassembled WGS sequence"/>
</dbReference>
<evidence type="ECO:0000256" key="2">
    <source>
        <dbReference type="SAM" id="SignalP"/>
    </source>
</evidence>
<accession>A0A0M1P4W7</accession>
<dbReference type="AlphaFoldDB" id="A0A0M1P4W7"/>
<keyword evidence="4" id="KW-1185">Reference proteome</keyword>
<dbReference type="PANTHER" id="PTHR43649:SF12">
    <property type="entry name" value="DIACETYLCHITOBIOSE BINDING PROTEIN DASA"/>
    <property type="match status" value="1"/>
</dbReference>
<feature type="compositionally biased region" description="Polar residues" evidence="1">
    <location>
        <begin position="48"/>
        <end position="60"/>
    </location>
</feature>
<dbReference type="Pfam" id="PF01547">
    <property type="entry name" value="SBP_bac_1"/>
    <property type="match status" value="1"/>
</dbReference>
<dbReference type="PATRIC" id="fig|1705565.3.peg.3499"/>
<feature type="compositionally biased region" description="Low complexity" evidence="1">
    <location>
        <begin position="27"/>
        <end position="45"/>
    </location>
</feature>
<dbReference type="SUPFAM" id="SSF53850">
    <property type="entry name" value="Periplasmic binding protein-like II"/>
    <property type="match status" value="1"/>
</dbReference>
<name>A0A0M1P4W7_9BACL</name>
<feature type="region of interest" description="Disordered" evidence="1">
    <location>
        <begin position="27"/>
        <end position="63"/>
    </location>
</feature>
<dbReference type="InterPro" id="IPR050490">
    <property type="entry name" value="Bact_solute-bd_prot1"/>
</dbReference>
<evidence type="ECO:0000313" key="4">
    <source>
        <dbReference type="Proteomes" id="UP000036932"/>
    </source>
</evidence>
<feature type="chain" id="PRO_5039317359" description="ABC transporter substrate-binding protein" evidence="2">
    <location>
        <begin position="23"/>
        <end position="472"/>
    </location>
</feature>
<dbReference type="PANTHER" id="PTHR43649">
    <property type="entry name" value="ARABINOSE-BINDING PROTEIN-RELATED"/>
    <property type="match status" value="1"/>
</dbReference>
<dbReference type="PROSITE" id="PS51257">
    <property type="entry name" value="PROKAR_LIPOPROTEIN"/>
    <property type="match status" value="1"/>
</dbReference>
<dbReference type="EMBL" id="LIUT01000001">
    <property type="protein sequence ID" value="KOR89089.1"/>
    <property type="molecule type" value="Genomic_DNA"/>
</dbReference>
<evidence type="ECO:0008006" key="5">
    <source>
        <dbReference type="Google" id="ProtNLM"/>
    </source>
</evidence>
<evidence type="ECO:0000256" key="1">
    <source>
        <dbReference type="SAM" id="MobiDB-lite"/>
    </source>
</evidence>
<dbReference type="OrthoDB" id="1992988at2"/>
<evidence type="ECO:0000313" key="3">
    <source>
        <dbReference type="EMBL" id="KOR89089.1"/>
    </source>
</evidence>
<comment type="caution">
    <text evidence="3">The sequence shown here is derived from an EMBL/GenBank/DDBJ whole genome shotgun (WGS) entry which is preliminary data.</text>
</comment>
<organism evidence="3 4">
    <name type="scientific">Paenibacillus solani</name>
    <dbReference type="NCBI Taxonomy" id="1705565"/>
    <lineage>
        <taxon>Bacteria</taxon>
        <taxon>Bacillati</taxon>
        <taxon>Bacillota</taxon>
        <taxon>Bacilli</taxon>
        <taxon>Bacillales</taxon>
        <taxon>Paenibacillaceae</taxon>
        <taxon>Paenibacillus</taxon>
    </lineage>
</organism>
<reference evidence="4" key="1">
    <citation type="submission" date="2015-08" db="EMBL/GenBank/DDBJ databases">
        <title>Genome sequencing project for genomic taxonomy and phylogenomics of Bacillus-like bacteria.</title>
        <authorList>
            <person name="Liu B."/>
            <person name="Wang J."/>
            <person name="Zhu Y."/>
            <person name="Liu G."/>
            <person name="Chen Q."/>
            <person name="Chen Z."/>
            <person name="Lan J."/>
            <person name="Che J."/>
            <person name="Ge C."/>
            <person name="Shi H."/>
            <person name="Pan Z."/>
            <person name="Liu X."/>
        </authorList>
    </citation>
    <scope>NUCLEOTIDE SEQUENCE [LARGE SCALE GENOMIC DNA]</scope>
    <source>
        <strain evidence="4">FJAT-22460</strain>
    </source>
</reference>
<dbReference type="RefSeq" id="WP_054402137.1">
    <property type="nucleotide sequence ID" value="NZ_LIUT01000001.1"/>
</dbReference>
<gene>
    <name evidence="3" type="ORF">AM231_07865</name>
</gene>
<protein>
    <recommendedName>
        <fullName evidence="5">ABC transporter substrate-binding protein</fullName>
    </recommendedName>
</protein>
<dbReference type="Gene3D" id="3.40.190.10">
    <property type="entry name" value="Periplasmic binding protein-like II"/>
    <property type="match status" value="1"/>
</dbReference>